<name>A0A421AXV2_9PSEU</name>
<dbReference type="InterPro" id="IPR016181">
    <property type="entry name" value="Acyl_CoA_acyltransferase"/>
</dbReference>
<dbReference type="AlphaFoldDB" id="A0A421AXV2"/>
<feature type="domain" description="N-acetyltransferase" evidence="1">
    <location>
        <begin position="136"/>
        <end position="273"/>
    </location>
</feature>
<protein>
    <submittedName>
        <fullName evidence="2">Acetyltransferase (GNAT) family protein</fullName>
    </submittedName>
</protein>
<dbReference type="GO" id="GO:0016747">
    <property type="term" value="F:acyltransferase activity, transferring groups other than amino-acyl groups"/>
    <property type="evidence" value="ECO:0007669"/>
    <property type="project" value="InterPro"/>
</dbReference>
<evidence type="ECO:0000313" key="3">
    <source>
        <dbReference type="Proteomes" id="UP000282454"/>
    </source>
</evidence>
<dbReference type="PROSITE" id="PS51186">
    <property type="entry name" value="GNAT"/>
    <property type="match status" value="1"/>
</dbReference>
<dbReference type="Pfam" id="PF24553">
    <property type="entry name" value="Rv0428c_C"/>
    <property type="match status" value="1"/>
</dbReference>
<organism evidence="2 3">
    <name type="scientific">Actinokineospora cianjurensis</name>
    <dbReference type="NCBI Taxonomy" id="585224"/>
    <lineage>
        <taxon>Bacteria</taxon>
        <taxon>Bacillati</taxon>
        <taxon>Actinomycetota</taxon>
        <taxon>Actinomycetes</taxon>
        <taxon>Pseudonocardiales</taxon>
        <taxon>Pseudonocardiaceae</taxon>
        <taxon>Actinokineospora</taxon>
    </lineage>
</organism>
<gene>
    <name evidence="2" type="ORF">CLV68_5644</name>
</gene>
<dbReference type="SUPFAM" id="SSF55729">
    <property type="entry name" value="Acyl-CoA N-acyltransferases (Nat)"/>
    <property type="match status" value="1"/>
</dbReference>
<dbReference type="Proteomes" id="UP000282454">
    <property type="component" value="Unassembled WGS sequence"/>
</dbReference>
<accession>A0A421AXV2</accession>
<proteinExistence type="predicted"/>
<dbReference type="InterPro" id="IPR000182">
    <property type="entry name" value="GNAT_dom"/>
</dbReference>
<keyword evidence="2" id="KW-0808">Transferase</keyword>
<evidence type="ECO:0000259" key="1">
    <source>
        <dbReference type="PROSITE" id="PS51186"/>
    </source>
</evidence>
<keyword evidence="3" id="KW-1185">Reference proteome</keyword>
<dbReference type="Gene3D" id="3.40.630.30">
    <property type="match status" value="1"/>
</dbReference>
<dbReference type="EMBL" id="RCDD01000006">
    <property type="protein sequence ID" value="RLK54611.1"/>
    <property type="molecule type" value="Genomic_DNA"/>
</dbReference>
<reference evidence="2 3" key="1">
    <citation type="submission" date="2018-10" db="EMBL/GenBank/DDBJ databases">
        <title>Genomic Encyclopedia of Archaeal and Bacterial Type Strains, Phase II (KMG-II): from individual species to whole genera.</title>
        <authorList>
            <person name="Goeker M."/>
        </authorList>
    </citation>
    <scope>NUCLEOTIDE SEQUENCE [LARGE SCALE GENOMIC DNA]</scope>
    <source>
        <strain evidence="2 3">DSM 45657</strain>
    </source>
</reference>
<evidence type="ECO:0000313" key="2">
    <source>
        <dbReference type="EMBL" id="RLK54611.1"/>
    </source>
</evidence>
<dbReference type="InterPro" id="IPR056935">
    <property type="entry name" value="Rv0428c-like_C"/>
</dbReference>
<comment type="caution">
    <text evidence="2">The sequence shown here is derived from an EMBL/GenBank/DDBJ whole genome shotgun (WGS) entry which is preliminary data.</text>
</comment>
<dbReference type="CDD" id="cd04301">
    <property type="entry name" value="NAT_SF"/>
    <property type="match status" value="1"/>
</dbReference>
<sequence>MRDNRQYLPTAEGARTRCCLAHTRVRADRGQTPGVSTVSTLEAVCADAWPPQVSRRLGEWRLRAAGGYTGRANSALAAGDPGMPTEQALKHVVTFADEHGIPPYAQVIVGSHWERELAEHGWAVNAAHPKGAESAVLHSPLRTGSATAKVDNEPPEGWWELAVGGSATEAQRHVLTRGPNVGFASVRRADRIVGIARGCVVGDWLHIAVVEVHPDYRRQGIATALLAGLNLWSPTTRGRVLQVATDNHPAWRLYLRHGYRESHRYRYWIPPAN</sequence>